<dbReference type="Pfam" id="PF03729">
    <property type="entry name" value="DUF308"/>
    <property type="match status" value="2"/>
</dbReference>
<feature type="transmembrane region" description="Helical" evidence="1">
    <location>
        <begin position="89"/>
        <end position="110"/>
    </location>
</feature>
<dbReference type="PANTHER" id="PTHR34989:SF1">
    <property type="entry name" value="PROTEIN HDED"/>
    <property type="match status" value="1"/>
</dbReference>
<comment type="caution">
    <text evidence="2">The sequence shown here is derived from an EMBL/GenBank/DDBJ whole genome shotgun (WGS) entry which is preliminary data.</text>
</comment>
<dbReference type="GO" id="GO:0005886">
    <property type="term" value="C:plasma membrane"/>
    <property type="evidence" value="ECO:0007669"/>
    <property type="project" value="TreeGrafter"/>
</dbReference>
<gene>
    <name evidence="2" type="ORF">Pfl04_42240</name>
</gene>
<proteinExistence type="predicted"/>
<sequence>MDRRHVWLLALRGAAAFLFGILAVLLPGVTLVALAILFGAYALVNGVLTMVTAFRRPRDAARRTALVIAGVLSILAGLVALVWPGITALALVVLFGAWAVVTGAMEIWAATRLPGQWLPLLFGVLTMIAGVLVLMRPAAGAVALALVIGVYAIAAGVVMLLESWRVHRRLAGPRGRMAPAGV</sequence>
<dbReference type="PANTHER" id="PTHR34989">
    <property type="entry name" value="PROTEIN HDED"/>
    <property type="match status" value="1"/>
</dbReference>
<evidence type="ECO:0000313" key="3">
    <source>
        <dbReference type="Proteomes" id="UP000653674"/>
    </source>
</evidence>
<protein>
    <submittedName>
        <fullName evidence="2">Membrane protein</fullName>
    </submittedName>
</protein>
<reference evidence="2" key="1">
    <citation type="submission" date="2021-01" db="EMBL/GenBank/DDBJ databases">
        <title>Whole genome shotgun sequence of Planosporangium flavigriseum NBRC 105377.</title>
        <authorList>
            <person name="Komaki H."/>
            <person name="Tamura T."/>
        </authorList>
    </citation>
    <scope>NUCLEOTIDE SEQUENCE</scope>
    <source>
        <strain evidence="2">NBRC 105377</strain>
    </source>
</reference>
<organism evidence="2 3">
    <name type="scientific">Planosporangium flavigriseum</name>
    <dbReference type="NCBI Taxonomy" id="373681"/>
    <lineage>
        <taxon>Bacteria</taxon>
        <taxon>Bacillati</taxon>
        <taxon>Actinomycetota</taxon>
        <taxon>Actinomycetes</taxon>
        <taxon>Micromonosporales</taxon>
        <taxon>Micromonosporaceae</taxon>
        <taxon>Planosporangium</taxon>
    </lineage>
</organism>
<dbReference type="EMBL" id="BONU01000038">
    <property type="protein sequence ID" value="GIG75820.1"/>
    <property type="molecule type" value="Genomic_DNA"/>
</dbReference>
<dbReference type="AlphaFoldDB" id="A0A8J3LYP7"/>
<dbReference type="InterPro" id="IPR052712">
    <property type="entry name" value="Acid_resist_chaperone_HdeD"/>
</dbReference>
<evidence type="ECO:0000313" key="2">
    <source>
        <dbReference type="EMBL" id="GIG75820.1"/>
    </source>
</evidence>
<keyword evidence="1" id="KW-0812">Transmembrane</keyword>
<dbReference type="InterPro" id="IPR005325">
    <property type="entry name" value="DUF308_memb"/>
</dbReference>
<feature type="transmembrane region" description="Helical" evidence="1">
    <location>
        <begin position="117"/>
        <end position="135"/>
    </location>
</feature>
<feature type="transmembrane region" description="Helical" evidence="1">
    <location>
        <begin position="7"/>
        <end position="26"/>
    </location>
</feature>
<keyword evidence="1" id="KW-1133">Transmembrane helix</keyword>
<feature type="transmembrane region" description="Helical" evidence="1">
    <location>
        <begin position="141"/>
        <end position="161"/>
    </location>
</feature>
<keyword evidence="3" id="KW-1185">Reference proteome</keyword>
<keyword evidence="1" id="KW-0472">Membrane</keyword>
<evidence type="ECO:0000256" key="1">
    <source>
        <dbReference type="SAM" id="Phobius"/>
    </source>
</evidence>
<feature type="transmembrane region" description="Helical" evidence="1">
    <location>
        <begin position="65"/>
        <end position="83"/>
    </location>
</feature>
<name>A0A8J3LYP7_9ACTN</name>
<accession>A0A8J3LYP7</accession>
<dbReference type="RefSeq" id="WP_168079838.1">
    <property type="nucleotide sequence ID" value="NZ_BAAAQJ010000034.1"/>
</dbReference>
<feature type="transmembrane region" description="Helical" evidence="1">
    <location>
        <begin position="32"/>
        <end position="53"/>
    </location>
</feature>
<dbReference type="Proteomes" id="UP000653674">
    <property type="component" value="Unassembled WGS sequence"/>
</dbReference>